<proteinExistence type="predicted"/>
<dbReference type="SUPFAM" id="SSF53335">
    <property type="entry name" value="S-adenosyl-L-methionine-dependent methyltransferases"/>
    <property type="match status" value="1"/>
</dbReference>
<dbReference type="InterPro" id="IPR029063">
    <property type="entry name" value="SAM-dependent_MTases_sf"/>
</dbReference>
<name>A0A1Y5HWY4_OSTTA</name>
<accession>A0A1Y5HWY4</accession>
<keyword evidence="1" id="KW-0489">Methyltransferase</keyword>
<protein>
    <submittedName>
        <fullName evidence="1">S-adenosyl-L-methionine-dependent methyltransferase</fullName>
    </submittedName>
</protein>
<dbReference type="Gene3D" id="3.40.50.150">
    <property type="entry name" value="Vaccinia Virus protein VP39"/>
    <property type="match status" value="1"/>
</dbReference>
<organism evidence="1">
    <name type="scientific">Ostreococcus tauri</name>
    <name type="common">Marine green alga</name>
    <dbReference type="NCBI Taxonomy" id="70448"/>
    <lineage>
        <taxon>Eukaryota</taxon>
        <taxon>Viridiplantae</taxon>
        <taxon>Chlorophyta</taxon>
        <taxon>Mamiellophyceae</taxon>
        <taxon>Mamiellales</taxon>
        <taxon>Bathycoccaceae</taxon>
        <taxon>Ostreococcus</taxon>
    </lineage>
</organism>
<keyword evidence="1" id="KW-0808">Transferase</keyword>
<dbReference type="AlphaFoldDB" id="A0A1Y5HWY4"/>
<dbReference type="EMBL" id="KZ155839">
    <property type="protein sequence ID" value="OUS41796.1"/>
    <property type="molecule type" value="Genomic_DNA"/>
</dbReference>
<evidence type="ECO:0000313" key="1">
    <source>
        <dbReference type="EMBL" id="OUS41796.1"/>
    </source>
</evidence>
<dbReference type="Proteomes" id="UP000195557">
    <property type="component" value="Unassembled WGS sequence"/>
</dbReference>
<dbReference type="GO" id="GO:0032259">
    <property type="term" value="P:methylation"/>
    <property type="evidence" value="ECO:0007669"/>
    <property type="project" value="UniProtKB-KW"/>
</dbReference>
<gene>
    <name evidence="1" type="ORF">BE221DRAFT_142588</name>
</gene>
<dbReference type="GO" id="GO:0008168">
    <property type="term" value="F:methyltransferase activity"/>
    <property type="evidence" value="ECO:0007669"/>
    <property type="project" value="UniProtKB-KW"/>
</dbReference>
<sequence>MRLHAISPRLSCRQVLSHCRNWRQRLSHDREKPRAGCSKECVQATSAVPGASSVLRNVSIREPPTSLEELMQVSGTDKLWRHGYHRYYKDILSEFREKDGVRILEIGVEHGRSLITWAKYFVNSASDGIQGVVFGHDGDVLQSVCQKENFPGCQKIKLFSGDQSDPTEWIEGGWDVVIDDGSHLPRHQLTSFASLFPFVRPGGVYIVEGIETSYFDATFAEIYGYKIKKAGIGRPPPGNFVEKMKQLVDVVNRHWFYRPEFSVLGGLIDHEIRSISFGGGLIWIQKSYKSDDGFPKDLGFSRAHASDELFSSHLSKLSTEEPCEWLKQGRGA</sequence>
<reference evidence="1" key="1">
    <citation type="submission" date="2017-04" db="EMBL/GenBank/DDBJ databases">
        <title>Population genomics of picophytoplankton unveils novel chromosome hypervariability.</title>
        <authorList>
            <consortium name="DOE Joint Genome Institute"/>
            <person name="Blanc-Mathieu R."/>
            <person name="Krasovec M."/>
            <person name="Hebrard M."/>
            <person name="Yau S."/>
            <person name="Desgranges E."/>
            <person name="Martin J."/>
            <person name="Schackwitz W."/>
            <person name="Kuo A."/>
            <person name="Salin G."/>
            <person name="Donnadieu C."/>
            <person name="Desdevises Y."/>
            <person name="Sanchez-Ferandin S."/>
            <person name="Moreau H."/>
            <person name="Rivals E."/>
            <person name="Grigoriev I.V."/>
            <person name="Grimsley N."/>
            <person name="Eyre-Walker A."/>
            <person name="Piganeau G."/>
        </authorList>
    </citation>
    <scope>NUCLEOTIDE SEQUENCE [LARGE SCALE GENOMIC DNA]</scope>
    <source>
        <strain evidence="1">RCC 1115</strain>
    </source>
</reference>